<comment type="subcellular location">
    <subcellularLocation>
        <location evidence="1">Mitochondrion</location>
    </subcellularLocation>
</comment>
<dbReference type="OrthoDB" id="16079at2759"/>
<name>A0A8S0XF75_CYCAE</name>
<dbReference type="InterPro" id="IPR023165">
    <property type="entry name" value="rRNA_Ade_diMease-like_C"/>
</dbReference>
<dbReference type="GO" id="GO:0034246">
    <property type="term" value="F:mitochondrial transcription factor activity"/>
    <property type="evidence" value="ECO:0007669"/>
    <property type="project" value="TreeGrafter"/>
</dbReference>
<feature type="binding site" evidence="7">
    <location>
        <position position="136"/>
    </location>
    <ligand>
        <name>S-adenosyl-L-methionine</name>
        <dbReference type="ChEBI" id="CHEBI:59789"/>
    </ligand>
</feature>
<comment type="caution">
    <text evidence="7">Lacks conserved residue(s) required for the propagation of feature annotation.</text>
</comment>
<keyword evidence="5 7" id="KW-0694">RNA-binding</keyword>
<proteinExistence type="inferred from homology"/>
<comment type="caution">
    <text evidence="10">The sequence shown here is derived from an EMBL/GenBank/DDBJ whole genome shotgun (WGS) entry which is preliminary data.</text>
</comment>
<dbReference type="AlphaFoldDB" id="A0A8S0XF75"/>
<dbReference type="EMBL" id="CACVBS010000030">
    <property type="protein sequence ID" value="CAA7260579.1"/>
    <property type="molecule type" value="Genomic_DNA"/>
</dbReference>
<evidence type="ECO:0000256" key="9">
    <source>
        <dbReference type="SAM" id="MobiDB-lite"/>
    </source>
</evidence>
<dbReference type="InterPro" id="IPR029063">
    <property type="entry name" value="SAM-dependent_MTases_sf"/>
</dbReference>
<dbReference type="InterPro" id="IPR001737">
    <property type="entry name" value="KsgA/Erm"/>
</dbReference>
<dbReference type="GO" id="GO:0000179">
    <property type="term" value="F:rRNA (adenine-N6,N6-)-dimethyltransferase activity"/>
    <property type="evidence" value="ECO:0007669"/>
    <property type="project" value="UniProtKB-UniRule"/>
</dbReference>
<keyword evidence="11" id="KW-1185">Reference proteome</keyword>
<dbReference type="PROSITE" id="PS51689">
    <property type="entry name" value="SAM_RNA_A_N6_MT"/>
    <property type="match status" value="1"/>
</dbReference>
<feature type="region of interest" description="Disordered" evidence="9">
    <location>
        <begin position="35"/>
        <end position="56"/>
    </location>
</feature>
<accession>A0A8S0XF75</accession>
<dbReference type="GO" id="GO:0005759">
    <property type="term" value="C:mitochondrial matrix"/>
    <property type="evidence" value="ECO:0007669"/>
    <property type="project" value="TreeGrafter"/>
</dbReference>
<dbReference type="SUPFAM" id="SSF53335">
    <property type="entry name" value="S-adenosyl-L-methionine-dependent methyltransferases"/>
    <property type="match status" value="1"/>
</dbReference>
<evidence type="ECO:0000256" key="2">
    <source>
        <dbReference type="ARBA" id="ARBA00022603"/>
    </source>
</evidence>
<dbReference type="Gene3D" id="3.40.50.150">
    <property type="entry name" value="Vaccinia Virus protein VP39"/>
    <property type="match status" value="1"/>
</dbReference>
<dbReference type="Pfam" id="PF00398">
    <property type="entry name" value="RrnaAD"/>
    <property type="match status" value="1"/>
</dbReference>
<feature type="binding site" evidence="7">
    <location>
        <position position="188"/>
    </location>
    <ligand>
        <name>S-adenosyl-L-methionine</name>
        <dbReference type="ChEBI" id="CHEBI:59789"/>
    </ligand>
</feature>
<gene>
    <name evidence="10" type="ORF">AAE3_LOCUS2977</name>
</gene>
<keyword evidence="2 7" id="KW-0489">Methyltransferase</keyword>
<dbReference type="Gene3D" id="1.10.8.100">
    <property type="entry name" value="Ribosomal RNA adenine dimethylase-like, domain 2"/>
    <property type="match status" value="1"/>
</dbReference>
<keyword evidence="4 7" id="KW-0949">S-adenosyl-L-methionine</keyword>
<evidence type="ECO:0000256" key="1">
    <source>
        <dbReference type="ARBA" id="ARBA00004173"/>
    </source>
</evidence>
<dbReference type="GO" id="GO:0003723">
    <property type="term" value="F:RNA binding"/>
    <property type="evidence" value="ECO:0007669"/>
    <property type="project" value="UniProtKB-UniRule"/>
</dbReference>
<evidence type="ECO:0000313" key="10">
    <source>
        <dbReference type="EMBL" id="CAA7260579.1"/>
    </source>
</evidence>
<evidence type="ECO:0000256" key="7">
    <source>
        <dbReference type="PROSITE-ProRule" id="PRU01026"/>
    </source>
</evidence>
<dbReference type="GO" id="GO:0006391">
    <property type="term" value="P:transcription initiation at mitochondrial promoter"/>
    <property type="evidence" value="ECO:0007669"/>
    <property type="project" value="TreeGrafter"/>
</dbReference>
<evidence type="ECO:0000256" key="5">
    <source>
        <dbReference type="ARBA" id="ARBA00022884"/>
    </source>
</evidence>
<evidence type="ECO:0000313" key="11">
    <source>
        <dbReference type="Proteomes" id="UP000467700"/>
    </source>
</evidence>
<sequence length="465" mass="52589">MSAIHLSRYIQSSICRRNLLFQSQVGSRRWLYDTVQPPLDAPTSSTAQKKPKKRGSRAIEAYTLADMPLKRSEKAQLGVIRKKGRPAVPKPTVPKRKTVQAAERVDEGPPGLHLPPPETWKSVFKHVRDTSGRVSIRNPETAAMLAELLVPEGSRDKIIIDANPGPGQLTRALLALPKERIKKIIVLENTESYLEYLRPLEEDSRVSVFPWSAREWDSYRKLEESGMLTDVPVVSGHEPHPTLFFVMHITGKTDGEQMVNQILRAMPDGQWLFKYGRVPVHFILPLHISDRIMASENSVTRGKVAVMAQAAADISHWGPPECLQPYEDNFHPVSTRKGNKPSKHIDLRGMPPEYASLSCIPKEHPIIQPNDLDFWDYCLRKLFVQKATPLSKCINSLGPGASNLLPKLDDPSLPSESIINLDSRPREFTIAQWAHLVSVFKDWPFRPEDLSIDTFFLLNKDHARR</sequence>
<keyword evidence="3 7" id="KW-0808">Transferase</keyword>
<evidence type="ECO:0000256" key="4">
    <source>
        <dbReference type="ARBA" id="ARBA00022691"/>
    </source>
</evidence>
<evidence type="ECO:0000256" key="8">
    <source>
        <dbReference type="RuleBase" id="RU362106"/>
    </source>
</evidence>
<dbReference type="Proteomes" id="UP000467700">
    <property type="component" value="Unassembled WGS sequence"/>
</dbReference>
<feature type="region of interest" description="Disordered" evidence="9">
    <location>
        <begin position="85"/>
        <end position="117"/>
    </location>
</feature>
<keyword evidence="8" id="KW-0698">rRNA processing</keyword>
<comment type="similarity">
    <text evidence="7 8">Belongs to the class I-like SAM-binding methyltransferase superfamily. rRNA adenine N(6)-methyltransferase family.</text>
</comment>
<organism evidence="10 11">
    <name type="scientific">Cyclocybe aegerita</name>
    <name type="common">Black poplar mushroom</name>
    <name type="synonym">Agrocybe aegerita</name>
    <dbReference type="NCBI Taxonomy" id="1973307"/>
    <lineage>
        <taxon>Eukaryota</taxon>
        <taxon>Fungi</taxon>
        <taxon>Dikarya</taxon>
        <taxon>Basidiomycota</taxon>
        <taxon>Agaricomycotina</taxon>
        <taxon>Agaricomycetes</taxon>
        <taxon>Agaricomycetidae</taxon>
        <taxon>Agaricales</taxon>
        <taxon>Agaricineae</taxon>
        <taxon>Bolbitiaceae</taxon>
        <taxon>Cyclocybe</taxon>
    </lineage>
</organism>
<evidence type="ECO:0000256" key="3">
    <source>
        <dbReference type="ARBA" id="ARBA00022679"/>
    </source>
</evidence>
<dbReference type="EC" id="2.1.1.-" evidence="8"/>
<reference evidence="10 11" key="1">
    <citation type="submission" date="2020-01" db="EMBL/GenBank/DDBJ databases">
        <authorList>
            <person name="Gupta K D."/>
        </authorList>
    </citation>
    <scope>NUCLEOTIDE SEQUENCE [LARGE SCALE GENOMIC DNA]</scope>
</reference>
<dbReference type="PANTHER" id="PTHR11727:SF17">
    <property type="entry name" value="DIMETHYLADENOSINE TRANSFERASE 1, MITOCHONDRIAL"/>
    <property type="match status" value="1"/>
</dbReference>
<evidence type="ECO:0000256" key="6">
    <source>
        <dbReference type="ARBA" id="ARBA00024915"/>
    </source>
</evidence>
<dbReference type="PANTHER" id="PTHR11727">
    <property type="entry name" value="DIMETHYLADENOSINE TRANSFERASE"/>
    <property type="match status" value="1"/>
</dbReference>
<comment type="function">
    <text evidence="6">Mitochondrial transcription factor that confers selective promoter recognition on the core subunit of the yeast mitochondrial RNA polymerase. Interacts with DNA in a non-specific manner.</text>
</comment>
<protein>
    <recommendedName>
        <fullName evidence="8">rRNA adenine N(6)-methyltransferase</fullName>
        <ecNumber evidence="8">2.1.1.-</ecNumber>
    </recommendedName>
</protein>